<protein>
    <submittedName>
        <fullName evidence="2">Helix-hairpin-helix domain-containing protein</fullName>
    </submittedName>
</protein>
<evidence type="ECO:0000313" key="2">
    <source>
        <dbReference type="EMBL" id="QXM05916.1"/>
    </source>
</evidence>
<dbReference type="SMART" id="SM00278">
    <property type="entry name" value="HhH1"/>
    <property type="match status" value="2"/>
</dbReference>
<dbReference type="InterPro" id="IPR004509">
    <property type="entry name" value="Competence_ComEA_HhH"/>
</dbReference>
<sequence length="203" mass="23112">MLKLTKREMVILGIFIFMSILFASDKLYINKSEDIVVEHKSNKMEETEGNKENENEKEEKLIMVDICGEVKRSGIVKLKEGARLVEAVNIAGGLLDTADRKQVNMAKVLLDGEQIVIPKIGQDQWNDENPKTYKIHKNSNQVNINTASESELQSLNGVGKVLAERIIEYREKKGRFKHISDIKKVPGVGDKKYEMLKEQIRVN</sequence>
<accession>A0ABX8RG48</accession>
<dbReference type="InterPro" id="IPR051675">
    <property type="entry name" value="Endo/Exo/Phosphatase_dom_1"/>
</dbReference>
<dbReference type="PANTHER" id="PTHR21180:SF32">
    <property type="entry name" value="ENDONUCLEASE_EXONUCLEASE_PHOSPHATASE FAMILY DOMAIN-CONTAINING PROTEIN 1"/>
    <property type="match status" value="1"/>
</dbReference>
<dbReference type="Pfam" id="PF12836">
    <property type="entry name" value="HHH_3"/>
    <property type="match status" value="1"/>
</dbReference>
<dbReference type="NCBIfam" id="TIGR00426">
    <property type="entry name" value="competence protein ComEA helix-hairpin-helix repeat region"/>
    <property type="match status" value="1"/>
</dbReference>
<proteinExistence type="predicted"/>
<dbReference type="Pfam" id="PF10531">
    <property type="entry name" value="SLBB"/>
    <property type="match status" value="1"/>
</dbReference>
<dbReference type="InterPro" id="IPR019554">
    <property type="entry name" value="Soluble_ligand-bd"/>
</dbReference>
<feature type="domain" description="Helix-hairpin-helix DNA-binding motif class 1" evidence="1">
    <location>
        <begin position="180"/>
        <end position="199"/>
    </location>
</feature>
<feature type="domain" description="Helix-hairpin-helix DNA-binding motif class 1" evidence="1">
    <location>
        <begin position="150"/>
        <end position="169"/>
    </location>
</feature>
<dbReference type="RefSeq" id="WP_218282613.1">
    <property type="nucleotide sequence ID" value="NZ_CP078093.1"/>
</dbReference>
<evidence type="ECO:0000313" key="3">
    <source>
        <dbReference type="Proteomes" id="UP000886818"/>
    </source>
</evidence>
<organism evidence="2 3">
    <name type="scientific">Crassaminicella indica</name>
    <dbReference type="NCBI Taxonomy" id="2855394"/>
    <lineage>
        <taxon>Bacteria</taxon>
        <taxon>Bacillati</taxon>
        <taxon>Bacillota</taxon>
        <taxon>Clostridia</taxon>
        <taxon>Eubacteriales</taxon>
        <taxon>Clostridiaceae</taxon>
        <taxon>Crassaminicella</taxon>
    </lineage>
</organism>
<dbReference type="Proteomes" id="UP000886818">
    <property type="component" value="Chromosome"/>
</dbReference>
<dbReference type="EMBL" id="CP078093">
    <property type="protein sequence ID" value="QXM05916.1"/>
    <property type="molecule type" value="Genomic_DNA"/>
</dbReference>
<gene>
    <name evidence="2" type="ORF">KVH43_11210</name>
</gene>
<dbReference type="InterPro" id="IPR003583">
    <property type="entry name" value="Hlx-hairpin-Hlx_DNA-bd_motif"/>
</dbReference>
<dbReference type="PANTHER" id="PTHR21180">
    <property type="entry name" value="ENDONUCLEASE/EXONUCLEASE/PHOSPHATASE FAMILY DOMAIN-CONTAINING PROTEIN 1"/>
    <property type="match status" value="1"/>
</dbReference>
<name>A0ABX8RG48_9CLOT</name>
<evidence type="ECO:0000259" key="1">
    <source>
        <dbReference type="SMART" id="SM00278"/>
    </source>
</evidence>
<reference evidence="2" key="1">
    <citation type="submission" date="2021-07" db="EMBL/GenBank/DDBJ databases">
        <title>Complete genome sequence of Crassaminicella sp. 143-21, isolated from a deep-sea hydrothermal vent.</title>
        <authorList>
            <person name="Li X."/>
        </authorList>
    </citation>
    <scope>NUCLEOTIDE SEQUENCE</scope>
    <source>
        <strain evidence="2">143-21</strain>
    </source>
</reference>
<keyword evidence="3" id="KW-1185">Reference proteome</keyword>